<dbReference type="InterPro" id="IPR008979">
    <property type="entry name" value="Galactose-bd-like_sf"/>
</dbReference>
<keyword evidence="1" id="KW-0812">Transmembrane</keyword>
<keyword evidence="1" id="KW-0472">Membrane</keyword>
<feature type="transmembrane region" description="Helical" evidence="1">
    <location>
        <begin position="235"/>
        <end position="257"/>
    </location>
</feature>
<dbReference type="CDD" id="cd01949">
    <property type="entry name" value="GGDEF"/>
    <property type="match status" value="1"/>
</dbReference>
<organism evidence="3 5">
    <name type="scientific">Kurthia zopfii</name>
    <dbReference type="NCBI Taxonomy" id="1650"/>
    <lineage>
        <taxon>Bacteria</taxon>
        <taxon>Bacillati</taxon>
        <taxon>Bacillota</taxon>
        <taxon>Bacilli</taxon>
        <taxon>Bacillales</taxon>
        <taxon>Caryophanaceae</taxon>
        <taxon>Kurthia</taxon>
    </lineage>
</organism>
<protein>
    <submittedName>
        <fullName evidence="3">Bacteriophytochrome cph2</fullName>
    </submittedName>
    <submittedName>
        <fullName evidence="4">Diguanylate cyclase (GGDEF)-like protein</fullName>
    </submittedName>
</protein>
<evidence type="ECO:0000313" key="3">
    <source>
        <dbReference type="EMBL" id="STX09533.1"/>
    </source>
</evidence>
<feature type="transmembrane region" description="Helical" evidence="1">
    <location>
        <begin position="269"/>
        <end position="287"/>
    </location>
</feature>
<dbReference type="InterPro" id="IPR011623">
    <property type="entry name" value="7TMR_DISM_rcpt_extracell_dom1"/>
</dbReference>
<dbReference type="Proteomes" id="UP000254330">
    <property type="component" value="Unassembled WGS sequence"/>
</dbReference>
<dbReference type="PANTHER" id="PTHR45138:SF9">
    <property type="entry name" value="DIGUANYLATE CYCLASE DGCM-RELATED"/>
    <property type="match status" value="1"/>
</dbReference>
<accession>A0A8B4Q9Y0</accession>
<keyword evidence="6" id="KW-1185">Reference proteome</keyword>
<evidence type="ECO:0000313" key="5">
    <source>
        <dbReference type="Proteomes" id="UP000254330"/>
    </source>
</evidence>
<sequence>MEFWEGVGVLNVWKMISIVFISLIFTLNIAPFIASAQKAQIDFSEGNYDDFREDLNGGWTFFPDQYLTPEKVKKELKNNKGIDVKAPYFIKPKYREMKGLGTYSTVISLPDDFVGKWLQLYIPIQLSNYKVFIDDQLLTENKQNILMNTASDRSIQTPSPIFLVHDRKLRVTYQMVDFPVENAGIRKSMMIGNEKAIKKYTDQQDFLHIFLIGGITLIGMISLVLYIFKREERSFIAFSLFCFLTSTWGFFTDAYLVTVFYDGIEWATAVRFAYLLPELVILLYLYYLTITFEDAVNKWAMVFYYVVMWITIVITITTETVVFQNTFVFANILLTPFYIYFFISILRKVNWKNRLEILTLIGISLVFLASLHDIYQIMISGNSIHYTFLALAVFIAIQCFILSREFALQWSEIECLNTELVKWNETLDEKIKIRTAKLEESNMKLRSLALLDGLTGAFNRHYFNKNYENLFQKHLEVGEPFSVLIIDVDEFKKYNDYYGHIEGDKLLRKLVDVLIKNLPISAQFTRYGGEEFAILLDRMGFEELEQLAEQLREVTEQLQLPHLGRDRGVVTISIGGISLHNSYYDDALEVLKIADEQLYLAKNSGRNQVKIKNLG</sequence>
<reference evidence="3 5" key="1">
    <citation type="submission" date="2018-06" db="EMBL/GenBank/DDBJ databases">
        <authorList>
            <consortium name="Pathogen Informatics"/>
            <person name="Doyle S."/>
        </authorList>
    </citation>
    <scope>NUCLEOTIDE SEQUENCE [LARGE SCALE GENOMIC DNA]</scope>
    <source>
        <strain evidence="3 5">NCTC10597</strain>
    </source>
</reference>
<feature type="domain" description="GGDEF" evidence="2">
    <location>
        <begin position="479"/>
        <end position="614"/>
    </location>
</feature>
<feature type="transmembrane region" description="Helical" evidence="1">
    <location>
        <begin position="12"/>
        <end position="34"/>
    </location>
</feature>
<feature type="transmembrane region" description="Helical" evidence="1">
    <location>
        <begin position="322"/>
        <end position="343"/>
    </location>
</feature>
<dbReference type="InterPro" id="IPR043128">
    <property type="entry name" value="Rev_trsase/Diguanyl_cyclase"/>
</dbReference>
<comment type="caution">
    <text evidence="3">The sequence shown here is derived from an EMBL/GenBank/DDBJ whole genome shotgun (WGS) entry which is preliminary data.</text>
</comment>
<dbReference type="GO" id="GO:0043709">
    <property type="term" value="P:cell adhesion involved in single-species biofilm formation"/>
    <property type="evidence" value="ECO:0007669"/>
    <property type="project" value="TreeGrafter"/>
</dbReference>
<dbReference type="InterPro" id="IPR029787">
    <property type="entry name" value="Nucleotide_cyclase"/>
</dbReference>
<dbReference type="EMBL" id="UGNP01000001">
    <property type="protein sequence ID" value="STX09533.1"/>
    <property type="molecule type" value="Genomic_DNA"/>
</dbReference>
<reference evidence="4 6" key="2">
    <citation type="submission" date="2019-03" db="EMBL/GenBank/DDBJ databases">
        <title>Genomic Encyclopedia of Type Strains, Phase IV (KMG-IV): sequencing the most valuable type-strain genomes for metagenomic binning, comparative biology and taxonomic classification.</title>
        <authorList>
            <person name="Goeker M."/>
        </authorList>
    </citation>
    <scope>NUCLEOTIDE SEQUENCE [LARGE SCALE GENOMIC DNA]</scope>
    <source>
        <strain evidence="4 6">DSM 20580</strain>
    </source>
</reference>
<dbReference type="PANTHER" id="PTHR45138">
    <property type="entry name" value="REGULATORY COMPONENTS OF SENSORY TRANSDUCTION SYSTEM"/>
    <property type="match status" value="1"/>
</dbReference>
<proteinExistence type="predicted"/>
<dbReference type="GO" id="GO:0052621">
    <property type="term" value="F:diguanylate cyclase activity"/>
    <property type="evidence" value="ECO:0007669"/>
    <property type="project" value="TreeGrafter"/>
</dbReference>
<dbReference type="SUPFAM" id="SSF49785">
    <property type="entry name" value="Galactose-binding domain-like"/>
    <property type="match status" value="1"/>
</dbReference>
<feature type="transmembrane region" description="Helical" evidence="1">
    <location>
        <begin position="299"/>
        <end position="316"/>
    </location>
</feature>
<gene>
    <name evidence="3" type="primary">cph2_2</name>
    <name evidence="4" type="ORF">DFR61_13230</name>
    <name evidence="3" type="ORF">NCTC10597_01211</name>
</gene>
<dbReference type="Pfam" id="PF00990">
    <property type="entry name" value="GGDEF"/>
    <property type="match status" value="1"/>
</dbReference>
<feature type="transmembrane region" description="Helical" evidence="1">
    <location>
        <begin position="384"/>
        <end position="403"/>
    </location>
</feature>
<evidence type="ECO:0000313" key="4">
    <source>
        <dbReference type="EMBL" id="TDR35179.1"/>
    </source>
</evidence>
<dbReference type="EMBL" id="SNZG01000032">
    <property type="protein sequence ID" value="TDR35179.1"/>
    <property type="molecule type" value="Genomic_DNA"/>
</dbReference>
<dbReference type="GO" id="GO:1902201">
    <property type="term" value="P:negative regulation of bacterial-type flagellum-dependent cell motility"/>
    <property type="evidence" value="ECO:0007669"/>
    <property type="project" value="TreeGrafter"/>
</dbReference>
<dbReference type="SMART" id="SM00267">
    <property type="entry name" value="GGDEF"/>
    <property type="match status" value="1"/>
</dbReference>
<dbReference type="SUPFAM" id="SSF55073">
    <property type="entry name" value="Nucleotide cyclase"/>
    <property type="match status" value="1"/>
</dbReference>
<dbReference type="Proteomes" id="UP000294641">
    <property type="component" value="Unassembled WGS sequence"/>
</dbReference>
<feature type="transmembrane region" description="Helical" evidence="1">
    <location>
        <begin position="355"/>
        <end position="378"/>
    </location>
</feature>
<evidence type="ECO:0000259" key="2">
    <source>
        <dbReference type="PROSITE" id="PS50887"/>
    </source>
</evidence>
<dbReference type="InterPro" id="IPR000160">
    <property type="entry name" value="GGDEF_dom"/>
</dbReference>
<evidence type="ECO:0000256" key="1">
    <source>
        <dbReference type="SAM" id="Phobius"/>
    </source>
</evidence>
<name>A0A8B4Q9Y0_9BACL</name>
<evidence type="ECO:0000313" key="6">
    <source>
        <dbReference type="Proteomes" id="UP000294641"/>
    </source>
</evidence>
<dbReference type="GO" id="GO:0005886">
    <property type="term" value="C:plasma membrane"/>
    <property type="evidence" value="ECO:0007669"/>
    <property type="project" value="TreeGrafter"/>
</dbReference>
<keyword evidence="1" id="KW-1133">Transmembrane helix</keyword>
<dbReference type="AlphaFoldDB" id="A0A8B4Q9Y0"/>
<dbReference type="FunFam" id="3.30.70.270:FF:000001">
    <property type="entry name" value="Diguanylate cyclase domain protein"/>
    <property type="match status" value="1"/>
</dbReference>
<dbReference type="InterPro" id="IPR050469">
    <property type="entry name" value="Diguanylate_Cyclase"/>
</dbReference>
<dbReference type="Pfam" id="PF07695">
    <property type="entry name" value="7TMR-DISM_7TM"/>
    <property type="match status" value="1"/>
</dbReference>
<feature type="transmembrane region" description="Helical" evidence="1">
    <location>
        <begin position="206"/>
        <end position="228"/>
    </location>
</feature>
<dbReference type="PROSITE" id="PS50887">
    <property type="entry name" value="GGDEF"/>
    <property type="match status" value="1"/>
</dbReference>
<dbReference type="Gene3D" id="3.30.70.270">
    <property type="match status" value="1"/>
</dbReference>
<dbReference type="NCBIfam" id="TIGR00254">
    <property type="entry name" value="GGDEF"/>
    <property type="match status" value="1"/>
</dbReference>